<dbReference type="GO" id="GO:0003729">
    <property type="term" value="F:mRNA binding"/>
    <property type="evidence" value="ECO:0007669"/>
    <property type="project" value="TreeGrafter"/>
</dbReference>
<dbReference type="InterPro" id="IPR018222">
    <property type="entry name" value="Nuclear_transport_factor_2_euk"/>
</dbReference>
<dbReference type="InterPro" id="IPR039539">
    <property type="entry name" value="Ras_GTPase_bind_prot"/>
</dbReference>
<dbReference type="Pfam" id="PF02136">
    <property type="entry name" value="NTF2"/>
    <property type="match status" value="2"/>
</dbReference>
<dbReference type="PROSITE" id="PS50102">
    <property type="entry name" value="RRM"/>
    <property type="match status" value="1"/>
</dbReference>
<dbReference type="InterPro" id="IPR002075">
    <property type="entry name" value="NTF2_dom"/>
</dbReference>
<feature type="compositionally biased region" description="Gly residues" evidence="3">
    <location>
        <begin position="532"/>
        <end position="541"/>
    </location>
</feature>
<dbReference type="GO" id="GO:0005829">
    <property type="term" value="C:cytosol"/>
    <property type="evidence" value="ECO:0007669"/>
    <property type="project" value="TreeGrafter"/>
</dbReference>
<accession>A0A8X8WNQ0</accession>
<protein>
    <recommendedName>
        <fullName evidence="8">Ras GTPase-activating protein-binding protein 1</fullName>
    </recommendedName>
</protein>
<dbReference type="PANTHER" id="PTHR10693">
    <property type="entry name" value="RAS GTPASE-ACTIVATING PROTEIN-BINDING PROTEIN"/>
    <property type="match status" value="1"/>
</dbReference>
<feature type="region of interest" description="Disordered" evidence="3">
    <location>
        <begin position="368"/>
        <end position="399"/>
    </location>
</feature>
<dbReference type="Proteomes" id="UP000298416">
    <property type="component" value="Unassembled WGS sequence"/>
</dbReference>
<evidence type="ECO:0000256" key="1">
    <source>
        <dbReference type="ARBA" id="ARBA00022884"/>
    </source>
</evidence>
<dbReference type="AlphaFoldDB" id="A0A8X8WNQ0"/>
<reference evidence="6" key="1">
    <citation type="submission" date="2018-01" db="EMBL/GenBank/DDBJ databases">
        <authorList>
            <person name="Mao J.F."/>
        </authorList>
    </citation>
    <scope>NUCLEOTIDE SEQUENCE</scope>
    <source>
        <strain evidence="6">Huo1</strain>
        <tissue evidence="6">Leaf</tissue>
    </source>
</reference>
<dbReference type="Pfam" id="PF00076">
    <property type="entry name" value="RRM_1"/>
    <property type="match status" value="1"/>
</dbReference>
<feature type="region of interest" description="Disordered" evidence="3">
    <location>
        <begin position="484"/>
        <end position="556"/>
    </location>
</feature>
<dbReference type="CDD" id="cd00780">
    <property type="entry name" value="NTF2"/>
    <property type="match status" value="1"/>
</dbReference>
<feature type="domain" description="RRM" evidence="4">
    <location>
        <begin position="402"/>
        <end position="480"/>
    </location>
</feature>
<evidence type="ECO:0000259" key="4">
    <source>
        <dbReference type="PROSITE" id="PS50102"/>
    </source>
</evidence>
<dbReference type="GO" id="GO:1990904">
    <property type="term" value="C:ribonucleoprotein complex"/>
    <property type="evidence" value="ECO:0007669"/>
    <property type="project" value="TreeGrafter"/>
</dbReference>
<name>A0A8X8WNQ0_SALSN</name>
<dbReference type="InterPro" id="IPR012677">
    <property type="entry name" value="Nucleotide-bd_a/b_plait_sf"/>
</dbReference>
<dbReference type="PANTHER" id="PTHR10693:SF75">
    <property type="entry name" value="NUCLEAR TRANSPORT FACTOR 2"/>
    <property type="match status" value="1"/>
</dbReference>
<evidence type="ECO:0000259" key="5">
    <source>
        <dbReference type="PROSITE" id="PS50177"/>
    </source>
</evidence>
<keyword evidence="7" id="KW-1185">Reference proteome</keyword>
<organism evidence="6">
    <name type="scientific">Salvia splendens</name>
    <name type="common">Scarlet sage</name>
    <dbReference type="NCBI Taxonomy" id="180675"/>
    <lineage>
        <taxon>Eukaryota</taxon>
        <taxon>Viridiplantae</taxon>
        <taxon>Streptophyta</taxon>
        <taxon>Embryophyta</taxon>
        <taxon>Tracheophyta</taxon>
        <taxon>Spermatophyta</taxon>
        <taxon>Magnoliopsida</taxon>
        <taxon>eudicotyledons</taxon>
        <taxon>Gunneridae</taxon>
        <taxon>Pentapetalae</taxon>
        <taxon>asterids</taxon>
        <taxon>lamiids</taxon>
        <taxon>Lamiales</taxon>
        <taxon>Lamiaceae</taxon>
        <taxon>Nepetoideae</taxon>
        <taxon>Mentheae</taxon>
        <taxon>Salviinae</taxon>
        <taxon>Salvia</taxon>
        <taxon>Salvia subgen. Calosphace</taxon>
        <taxon>core Calosphace</taxon>
    </lineage>
</organism>
<dbReference type="CDD" id="cd00590">
    <property type="entry name" value="RRM_SF"/>
    <property type="match status" value="1"/>
</dbReference>
<dbReference type="Gene3D" id="3.30.70.330">
    <property type="match status" value="1"/>
</dbReference>
<evidence type="ECO:0008006" key="8">
    <source>
        <dbReference type="Google" id="ProtNLM"/>
    </source>
</evidence>
<dbReference type="InterPro" id="IPR032710">
    <property type="entry name" value="NTF2-like_dom_sf"/>
</dbReference>
<dbReference type="SUPFAM" id="SSF54928">
    <property type="entry name" value="RNA-binding domain, RBD"/>
    <property type="match status" value="1"/>
</dbReference>
<dbReference type="EMBL" id="PNBA02000015">
    <property type="protein sequence ID" value="KAG6398393.1"/>
    <property type="molecule type" value="Genomic_DNA"/>
</dbReference>
<comment type="caution">
    <text evidence="6">The sequence shown here is derived from an EMBL/GenBank/DDBJ whole genome shotgun (WGS) entry which is preliminary data.</text>
</comment>
<dbReference type="SUPFAM" id="SSF54427">
    <property type="entry name" value="NTF2-like"/>
    <property type="match status" value="1"/>
</dbReference>
<dbReference type="Gene3D" id="3.10.450.50">
    <property type="match status" value="1"/>
</dbReference>
<evidence type="ECO:0000313" key="7">
    <source>
        <dbReference type="Proteomes" id="UP000298416"/>
    </source>
</evidence>
<dbReference type="InterPro" id="IPR000504">
    <property type="entry name" value="RRM_dom"/>
</dbReference>
<dbReference type="PROSITE" id="PS50177">
    <property type="entry name" value="NTF2_DOMAIN"/>
    <property type="match status" value="1"/>
</dbReference>
<evidence type="ECO:0000256" key="2">
    <source>
        <dbReference type="PROSITE-ProRule" id="PRU00176"/>
    </source>
</evidence>
<reference evidence="6" key="2">
    <citation type="submission" date="2020-08" db="EMBL/GenBank/DDBJ databases">
        <title>Plant Genome Project.</title>
        <authorList>
            <person name="Zhang R.-G."/>
        </authorList>
    </citation>
    <scope>NUCLEOTIDE SEQUENCE</scope>
    <source>
        <strain evidence="6">Huo1</strain>
        <tissue evidence="6">Leaf</tissue>
    </source>
</reference>
<sequence>MAAQSVSPPPTPSAEVIGNAFVDQYYHILHHSPELVFRFYHDTSLLSRPEPDGHMTTVTTMKVRVATTTDSLPSMIHPIFPLNQFRHSVLEFQILIAKPNPDSINDKICSLNYKNYKAEIKTANAQDSYKDGVIVLVTGCLTGKDGLRRKFTQTFFLAPQDKGYYVLNDIFRYVDENGSDMVQVVDIGVQETPSNSLEPNAGWLYNFAFVFHDYQLICLSLIAVFICSLEPAEAVEPPRTNLASSVMPQVEINEGVVDGEVINEGAVDGEVINEGVVDGEVINEVVVDDEVVNGGYDGNAINDTEMADPRVNENHVLEAAESLPCSPQEDAPKKSYASIVSSQTKKGPIKVYVPTNTSKVVLPKIETQPVNTSEHPAPESPSPIAPTNASESRDTQDGVEGHSVYIRNLPLSVTASQLESEFLKFGAIKPHGVQVRSIKQQQGFCFGFVEFQEFSSMQSAIKASPITIGDRQAVVEIKRTTTRVGGGRGRFTPSRGGYRNDGFRSRGNYNGGRTYVRSDSLRGHGNFSSGRSGDGYQQGRGRGGRRSSPTQNTASA</sequence>
<evidence type="ECO:0000256" key="3">
    <source>
        <dbReference type="SAM" id="MobiDB-lite"/>
    </source>
</evidence>
<proteinExistence type="predicted"/>
<dbReference type="SMART" id="SM00360">
    <property type="entry name" value="RRM"/>
    <property type="match status" value="1"/>
</dbReference>
<dbReference type="InterPro" id="IPR035979">
    <property type="entry name" value="RBD_domain_sf"/>
</dbReference>
<feature type="domain" description="NTF2" evidence="5">
    <location>
        <begin position="17"/>
        <end position="173"/>
    </location>
</feature>
<gene>
    <name evidence="6" type="ORF">SASPL_139852</name>
</gene>
<keyword evidence="1 2" id="KW-0694">RNA-binding</keyword>
<evidence type="ECO:0000313" key="6">
    <source>
        <dbReference type="EMBL" id="KAG6398393.1"/>
    </source>
</evidence>